<feature type="chain" id="PRO_5037358291" evidence="10">
    <location>
        <begin position="20"/>
        <end position="316"/>
    </location>
</feature>
<dbReference type="PANTHER" id="PTHR35333:SF3">
    <property type="entry name" value="BETA-LACTAMASE-TYPE TRANSPEPTIDASE FOLD CONTAINING PROTEIN"/>
    <property type="match status" value="1"/>
</dbReference>
<evidence type="ECO:0000313" key="12">
    <source>
        <dbReference type="EMBL" id="MBK4736195.1"/>
    </source>
</evidence>
<evidence type="ECO:0000259" key="11">
    <source>
        <dbReference type="Pfam" id="PF00768"/>
    </source>
</evidence>
<dbReference type="RefSeq" id="WP_200593394.1">
    <property type="nucleotide sequence ID" value="NZ_JAEPBG010000006.1"/>
</dbReference>
<keyword evidence="4" id="KW-0133">Cell shape</keyword>
<evidence type="ECO:0000256" key="6">
    <source>
        <dbReference type="ARBA" id="ARBA00023316"/>
    </source>
</evidence>
<dbReference type="Proteomes" id="UP000622890">
    <property type="component" value="Unassembled WGS sequence"/>
</dbReference>
<organism evidence="12 13">
    <name type="scientific">Noviherbaspirillum pedocola</name>
    <dbReference type="NCBI Taxonomy" id="2801341"/>
    <lineage>
        <taxon>Bacteria</taxon>
        <taxon>Pseudomonadati</taxon>
        <taxon>Pseudomonadota</taxon>
        <taxon>Betaproteobacteria</taxon>
        <taxon>Burkholderiales</taxon>
        <taxon>Oxalobacteraceae</taxon>
        <taxon>Noviherbaspirillum</taxon>
    </lineage>
</organism>
<dbReference type="InterPro" id="IPR001967">
    <property type="entry name" value="Peptidase_S11_N"/>
</dbReference>
<evidence type="ECO:0000256" key="8">
    <source>
        <dbReference type="PIRSR" id="PIRSR618044-2"/>
    </source>
</evidence>
<keyword evidence="5" id="KW-0573">Peptidoglycan synthesis</keyword>
<evidence type="ECO:0000256" key="5">
    <source>
        <dbReference type="ARBA" id="ARBA00022984"/>
    </source>
</evidence>
<dbReference type="GO" id="GO:0008360">
    <property type="term" value="P:regulation of cell shape"/>
    <property type="evidence" value="ECO:0007669"/>
    <property type="project" value="UniProtKB-KW"/>
</dbReference>
<dbReference type="Pfam" id="PF00768">
    <property type="entry name" value="Peptidase_S11"/>
    <property type="match status" value="1"/>
</dbReference>
<evidence type="ECO:0000256" key="4">
    <source>
        <dbReference type="ARBA" id="ARBA00022960"/>
    </source>
</evidence>
<accession>A0A934W7C3</accession>
<dbReference type="SUPFAM" id="SSF56601">
    <property type="entry name" value="beta-lactamase/transpeptidase-like"/>
    <property type="match status" value="1"/>
</dbReference>
<evidence type="ECO:0000256" key="9">
    <source>
        <dbReference type="RuleBase" id="RU004016"/>
    </source>
</evidence>
<keyword evidence="3 12" id="KW-0378">Hydrolase</keyword>
<feature type="active site" evidence="7">
    <location>
        <position position="108"/>
    </location>
</feature>
<dbReference type="GO" id="GO:0030655">
    <property type="term" value="P:beta-lactam antibiotic catabolic process"/>
    <property type="evidence" value="ECO:0007669"/>
    <property type="project" value="InterPro"/>
</dbReference>
<evidence type="ECO:0000256" key="1">
    <source>
        <dbReference type="ARBA" id="ARBA00007164"/>
    </source>
</evidence>
<gene>
    <name evidence="12" type="ORF">JJB74_16350</name>
</gene>
<feature type="active site" description="Acyl-ester intermediate" evidence="7">
    <location>
        <position position="51"/>
    </location>
</feature>
<dbReference type="InterPro" id="IPR000871">
    <property type="entry name" value="Beta-lactam_class-A"/>
</dbReference>
<evidence type="ECO:0000256" key="2">
    <source>
        <dbReference type="ARBA" id="ARBA00022729"/>
    </source>
</evidence>
<sequence>MIRFIATLALVCAAASASAFSLGSRHALVIDAQSGEVLLEKSPDSVVPIASLTKLMTAMVVLDAMPDMDEQVEITDDDVDTLKHSSSRVPVGAVLPRRTLLELALMSSDNRAAHALARTYPGGMQAFLDQVHAKQQEIGMEHTVLIEPTGLSPHNRSTAQDVARMALAASNYPQIREITTSAADDIEINGADRPFHNTNRFVGNAKWNILLSKTGYTREAGRCIVMHVHAAGRNAIMVLLNASETVVRSTDAIKLRSLVDGSPFLEASYTPPLPKVRLHHVVGVVKTSHHRHMEAVHARAQHHAGRHAATRHKHKR</sequence>
<feature type="signal peptide" evidence="10">
    <location>
        <begin position="1"/>
        <end position="19"/>
    </location>
</feature>
<keyword evidence="6" id="KW-0961">Cell wall biogenesis/degradation</keyword>
<evidence type="ECO:0000256" key="3">
    <source>
        <dbReference type="ARBA" id="ARBA00022801"/>
    </source>
</evidence>
<feature type="domain" description="Peptidase S11 D-alanyl-D-alanine carboxypeptidase A N-terminal" evidence="11">
    <location>
        <begin position="16"/>
        <end position="243"/>
    </location>
</feature>
<keyword evidence="2 10" id="KW-0732">Signal</keyword>
<dbReference type="EMBL" id="JAEPBG010000006">
    <property type="protein sequence ID" value="MBK4736195.1"/>
    <property type="molecule type" value="Genomic_DNA"/>
</dbReference>
<dbReference type="InterPro" id="IPR012338">
    <property type="entry name" value="Beta-lactam/transpept-like"/>
</dbReference>
<keyword evidence="13" id="KW-1185">Reference proteome</keyword>
<evidence type="ECO:0000256" key="7">
    <source>
        <dbReference type="PIRSR" id="PIRSR618044-1"/>
    </source>
</evidence>
<proteinExistence type="inferred from homology"/>
<evidence type="ECO:0000256" key="10">
    <source>
        <dbReference type="SAM" id="SignalP"/>
    </source>
</evidence>
<name>A0A934W7C3_9BURK</name>
<dbReference type="GO" id="GO:0008800">
    <property type="term" value="F:beta-lactamase activity"/>
    <property type="evidence" value="ECO:0007669"/>
    <property type="project" value="InterPro"/>
</dbReference>
<dbReference type="GO" id="GO:0006508">
    <property type="term" value="P:proteolysis"/>
    <property type="evidence" value="ECO:0007669"/>
    <property type="project" value="InterPro"/>
</dbReference>
<dbReference type="GO" id="GO:0071555">
    <property type="term" value="P:cell wall organization"/>
    <property type="evidence" value="ECO:0007669"/>
    <property type="project" value="UniProtKB-KW"/>
</dbReference>
<feature type="active site" description="Proton acceptor" evidence="7">
    <location>
        <position position="54"/>
    </location>
</feature>
<dbReference type="GO" id="GO:0009002">
    <property type="term" value="F:serine-type D-Ala-D-Ala carboxypeptidase activity"/>
    <property type="evidence" value="ECO:0007669"/>
    <property type="project" value="InterPro"/>
</dbReference>
<dbReference type="InterPro" id="IPR018044">
    <property type="entry name" value="Peptidase_S11"/>
</dbReference>
<dbReference type="GO" id="GO:0009252">
    <property type="term" value="P:peptidoglycan biosynthetic process"/>
    <property type="evidence" value="ECO:0007669"/>
    <property type="project" value="UniProtKB-KW"/>
</dbReference>
<evidence type="ECO:0000313" key="13">
    <source>
        <dbReference type="Proteomes" id="UP000622890"/>
    </source>
</evidence>
<dbReference type="AlphaFoldDB" id="A0A934W7C3"/>
<comment type="caution">
    <text evidence="12">The sequence shown here is derived from an EMBL/GenBank/DDBJ whole genome shotgun (WGS) entry which is preliminary data.</text>
</comment>
<dbReference type="PRINTS" id="PR00725">
    <property type="entry name" value="DADACBPTASE1"/>
</dbReference>
<reference evidence="12" key="1">
    <citation type="submission" date="2021-01" db="EMBL/GenBank/DDBJ databases">
        <title>Genome sequence of strain Noviherbaspirillum sp. DKR-6.</title>
        <authorList>
            <person name="Chaudhary D.K."/>
        </authorList>
    </citation>
    <scope>NUCLEOTIDE SEQUENCE</scope>
    <source>
        <strain evidence="12">DKR-6</strain>
    </source>
</reference>
<protein>
    <submittedName>
        <fullName evidence="12">Serine hydrolase</fullName>
    </submittedName>
</protein>
<dbReference type="GO" id="GO:0046677">
    <property type="term" value="P:response to antibiotic"/>
    <property type="evidence" value="ECO:0007669"/>
    <property type="project" value="InterPro"/>
</dbReference>
<feature type="binding site" evidence="8">
    <location>
        <position position="213"/>
    </location>
    <ligand>
        <name>substrate</name>
    </ligand>
</feature>
<dbReference type="Gene3D" id="3.40.710.10">
    <property type="entry name" value="DD-peptidase/beta-lactamase superfamily"/>
    <property type="match status" value="1"/>
</dbReference>
<dbReference type="PANTHER" id="PTHR35333">
    <property type="entry name" value="BETA-LACTAMASE"/>
    <property type="match status" value="1"/>
</dbReference>
<comment type="similarity">
    <text evidence="1 9">Belongs to the peptidase S11 family.</text>
</comment>